<keyword evidence="2" id="KW-1185">Reference proteome</keyword>
<reference evidence="1 2" key="1">
    <citation type="submission" date="2024-09" db="EMBL/GenBank/DDBJ databases">
        <title>Genome sequencing and assembly of Phytophthora oleae, isolate VK10A, causative agent of rot of olive drupes.</title>
        <authorList>
            <person name="Conti Taguali S."/>
            <person name="Riolo M."/>
            <person name="La Spada F."/>
            <person name="Cacciola S.O."/>
            <person name="Dionisio G."/>
        </authorList>
    </citation>
    <scope>NUCLEOTIDE SEQUENCE [LARGE SCALE GENOMIC DNA]</scope>
    <source>
        <strain evidence="1 2">VK10A</strain>
    </source>
</reference>
<name>A0ABD3EX51_9STRA</name>
<organism evidence="1 2">
    <name type="scientific">Phytophthora oleae</name>
    <dbReference type="NCBI Taxonomy" id="2107226"/>
    <lineage>
        <taxon>Eukaryota</taxon>
        <taxon>Sar</taxon>
        <taxon>Stramenopiles</taxon>
        <taxon>Oomycota</taxon>
        <taxon>Peronosporomycetes</taxon>
        <taxon>Peronosporales</taxon>
        <taxon>Peronosporaceae</taxon>
        <taxon>Phytophthora</taxon>
    </lineage>
</organism>
<protein>
    <recommendedName>
        <fullName evidence="3">Integrase catalytic domain-containing protein</fullName>
    </recommendedName>
</protein>
<dbReference type="Proteomes" id="UP001632037">
    <property type="component" value="Unassembled WGS sequence"/>
</dbReference>
<dbReference type="EMBL" id="JBIMZQ010000049">
    <property type="protein sequence ID" value="KAL3659115.1"/>
    <property type="molecule type" value="Genomic_DNA"/>
</dbReference>
<evidence type="ECO:0000313" key="1">
    <source>
        <dbReference type="EMBL" id="KAL3659115.1"/>
    </source>
</evidence>
<accession>A0ABD3EX51</accession>
<dbReference type="AlphaFoldDB" id="A0ABD3EX51"/>
<comment type="caution">
    <text evidence="1">The sequence shown here is derived from an EMBL/GenBank/DDBJ whole genome shotgun (WGS) entry which is preliminary data.</text>
</comment>
<evidence type="ECO:0008006" key="3">
    <source>
        <dbReference type="Google" id="ProtNLM"/>
    </source>
</evidence>
<gene>
    <name evidence="1" type="ORF">V7S43_015999</name>
</gene>
<sequence length="109" mass="12447">MASVQELGYLFFSTTSRRTGIRVRIVGSCTDDPCSPLKNHTNNRLESFFGKLKDGVDGSMSMAACVKALLAYDRRKQREYEYRLSRIGQFVNTNYDKRSPMYCGLRLTS</sequence>
<evidence type="ECO:0000313" key="2">
    <source>
        <dbReference type="Proteomes" id="UP001632037"/>
    </source>
</evidence>
<proteinExistence type="predicted"/>